<dbReference type="RefSeq" id="WP_130140708.1">
    <property type="nucleotide sequence ID" value="NZ_SGIT01000001.1"/>
</dbReference>
<dbReference type="Proteomes" id="UP000292855">
    <property type="component" value="Unassembled WGS sequence"/>
</dbReference>
<dbReference type="GO" id="GO:0003677">
    <property type="term" value="F:DNA binding"/>
    <property type="evidence" value="ECO:0007669"/>
    <property type="project" value="UniProtKB-KW"/>
</dbReference>
<dbReference type="InterPro" id="IPR000792">
    <property type="entry name" value="Tscrpt_reg_LuxR_C"/>
</dbReference>
<proteinExistence type="predicted"/>
<dbReference type="CDD" id="cd06170">
    <property type="entry name" value="LuxR_C_like"/>
    <property type="match status" value="1"/>
</dbReference>
<feature type="domain" description="HTH luxR-type" evidence="4">
    <location>
        <begin position="150"/>
        <end position="215"/>
    </location>
</feature>
<dbReference type="PANTHER" id="PTHR43214">
    <property type="entry name" value="TWO-COMPONENT RESPONSE REGULATOR"/>
    <property type="match status" value="1"/>
</dbReference>
<gene>
    <name evidence="6" type="ORF">EWE74_06690</name>
</gene>
<keyword evidence="1 3" id="KW-0597">Phosphoprotein</keyword>
<dbReference type="PANTHER" id="PTHR43214:SF43">
    <property type="entry name" value="TWO-COMPONENT RESPONSE REGULATOR"/>
    <property type="match status" value="1"/>
</dbReference>
<evidence type="ECO:0000256" key="1">
    <source>
        <dbReference type="ARBA" id="ARBA00022553"/>
    </source>
</evidence>
<evidence type="ECO:0000313" key="6">
    <source>
        <dbReference type="EMBL" id="RZF62482.1"/>
    </source>
</evidence>
<dbReference type="GO" id="GO:0000160">
    <property type="term" value="P:phosphorelay signal transduction system"/>
    <property type="evidence" value="ECO:0007669"/>
    <property type="project" value="InterPro"/>
</dbReference>
<keyword evidence="7" id="KW-1185">Reference proteome</keyword>
<dbReference type="GO" id="GO:0006355">
    <property type="term" value="P:regulation of DNA-templated transcription"/>
    <property type="evidence" value="ECO:0007669"/>
    <property type="project" value="InterPro"/>
</dbReference>
<protein>
    <submittedName>
        <fullName evidence="6">Response regulator transcription factor</fullName>
    </submittedName>
</protein>
<comment type="caution">
    <text evidence="6">The sequence shown here is derived from an EMBL/GenBank/DDBJ whole genome shotgun (WGS) entry which is preliminary data.</text>
</comment>
<feature type="domain" description="Response regulatory" evidence="5">
    <location>
        <begin position="6"/>
        <end position="124"/>
    </location>
</feature>
<evidence type="ECO:0000256" key="3">
    <source>
        <dbReference type="PROSITE-ProRule" id="PRU00169"/>
    </source>
</evidence>
<dbReference type="PROSITE" id="PS50110">
    <property type="entry name" value="RESPONSE_REGULATORY"/>
    <property type="match status" value="1"/>
</dbReference>
<dbReference type="SUPFAM" id="SSF46894">
    <property type="entry name" value="C-terminal effector domain of the bipartite response regulators"/>
    <property type="match status" value="1"/>
</dbReference>
<keyword evidence="2" id="KW-0238">DNA-binding</keyword>
<dbReference type="SMART" id="SM00421">
    <property type="entry name" value="HTH_LUXR"/>
    <property type="match status" value="1"/>
</dbReference>
<accession>A0A4Q6XXG9</accession>
<dbReference type="Pfam" id="PF00196">
    <property type="entry name" value="GerE"/>
    <property type="match status" value="1"/>
</dbReference>
<evidence type="ECO:0000259" key="4">
    <source>
        <dbReference type="PROSITE" id="PS50043"/>
    </source>
</evidence>
<dbReference type="InterPro" id="IPR039420">
    <property type="entry name" value="WalR-like"/>
</dbReference>
<dbReference type="PROSITE" id="PS50043">
    <property type="entry name" value="HTH_LUXR_2"/>
    <property type="match status" value="1"/>
</dbReference>
<name>A0A4Q6XXG9_9SPHI</name>
<dbReference type="InterPro" id="IPR001789">
    <property type="entry name" value="Sig_transdc_resp-reg_receiver"/>
</dbReference>
<evidence type="ECO:0000313" key="7">
    <source>
        <dbReference type="Proteomes" id="UP000292855"/>
    </source>
</evidence>
<feature type="modified residue" description="4-aspartylphosphate" evidence="3">
    <location>
        <position position="59"/>
    </location>
</feature>
<reference evidence="6 7" key="1">
    <citation type="submission" date="2019-02" db="EMBL/GenBank/DDBJ databases">
        <authorList>
            <person name="Li Y."/>
        </authorList>
    </citation>
    <scope>NUCLEOTIDE SEQUENCE [LARGE SCALE GENOMIC DNA]</scope>
    <source>
        <strain evidence="6 7">30C10-4-7</strain>
    </source>
</reference>
<sequence>MTNTQHIAIVDDHALFRKGLTGLINGFPGYNVILEASNGRDLIHRLQEVEQLPDIALLDISMPEMDGYATAEWLRINHPSVKILALSTMDAESAIIKMIRHGAKGYVLKDAEPSELKRAFEEVLTVGYFFNELITHKVLFSIQALTEASDIQTFVKLTDREITFLKQICSEKNYAEIADEMCVSVRTVEGYRNAVCEKLQLKTRTGLAMYAIKNGIVRLD</sequence>
<organism evidence="6 7">
    <name type="scientific">Sphingobacterium corticibacterium</name>
    <dbReference type="NCBI Taxonomy" id="2484746"/>
    <lineage>
        <taxon>Bacteria</taxon>
        <taxon>Pseudomonadati</taxon>
        <taxon>Bacteroidota</taxon>
        <taxon>Sphingobacteriia</taxon>
        <taxon>Sphingobacteriales</taxon>
        <taxon>Sphingobacteriaceae</taxon>
        <taxon>Sphingobacterium</taxon>
    </lineage>
</organism>
<dbReference type="OrthoDB" id="9797341at2"/>
<dbReference type="InterPro" id="IPR016032">
    <property type="entry name" value="Sig_transdc_resp-reg_C-effctor"/>
</dbReference>
<dbReference type="InterPro" id="IPR011006">
    <property type="entry name" value="CheY-like_superfamily"/>
</dbReference>
<dbReference type="AlphaFoldDB" id="A0A4Q6XXG9"/>
<evidence type="ECO:0000259" key="5">
    <source>
        <dbReference type="PROSITE" id="PS50110"/>
    </source>
</evidence>
<dbReference type="SMART" id="SM00448">
    <property type="entry name" value="REC"/>
    <property type="match status" value="1"/>
</dbReference>
<evidence type="ECO:0000256" key="2">
    <source>
        <dbReference type="ARBA" id="ARBA00023125"/>
    </source>
</evidence>
<dbReference type="CDD" id="cd17535">
    <property type="entry name" value="REC_NarL-like"/>
    <property type="match status" value="1"/>
</dbReference>
<dbReference type="InterPro" id="IPR058245">
    <property type="entry name" value="NreC/VraR/RcsB-like_REC"/>
</dbReference>
<dbReference type="Pfam" id="PF00072">
    <property type="entry name" value="Response_reg"/>
    <property type="match status" value="1"/>
</dbReference>
<dbReference type="Gene3D" id="3.40.50.2300">
    <property type="match status" value="1"/>
</dbReference>
<dbReference type="SUPFAM" id="SSF52172">
    <property type="entry name" value="CheY-like"/>
    <property type="match status" value="1"/>
</dbReference>
<dbReference type="EMBL" id="SGIT01000001">
    <property type="protein sequence ID" value="RZF62482.1"/>
    <property type="molecule type" value="Genomic_DNA"/>
</dbReference>